<dbReference type="EMBL" id="CP131061">
    <property type="protein sequence ID" value="WNY26805.1"/>
    <property type="molecule type" value="Genomic_DNA"/>
</dbReference>
<dbReference type="GeneID" id="89227990"/>
<name>A0AA96V749_9EURY</name>
<dbReference type="AlphaFoldDB" id="A0AA96V749"/>
<feature type="transmembrane region" description="Helical" evidence="1">
    <location>
        <begin position="12"/>
        <end position="34"/>
    </location>
</feature>
<dbReference type="Proteomes" id="UP001304970">
    <property type="component" value="Chromosome"/>
</dbReference>
<proteinExistence type="predicted"/>
<reference evidence="2 3" key="1">
    <citation type="submission" date="2023-07" db="EMBL/GenBank/DDBJ databases">
        <title>Closed genome sequence of Methanosarcinaceae archaeon Am2.</title>
        <authorList>
            <person name="Poehlein A."/>
            <person name="Protasov E."/>
            <person name="Platt K."/>
            <person name="Reeh H."/>
            <person name="Daniel R."/>
            <person name="Brune A."/>
        </authorList>
    </citation>
    <scope>NUCLEOTIDE SEQUENCE [LARGE SCALE GENOMIC DNA]</scope>
    <source>
        <strain evidence="2 3">Am2</strain>
    </source>
</reference>
<keyword evidence="1" id="KW-0472">Membrane</keyword>
<keyword evidence="1" id="KW-0812">Transmembrane</keyword>
<gene>
    <name evidence="2" type="ORF">MsAm2_05820</name>
</gene>
<organism evidence="2 3">
    <name type="scientific">Methanolapillus ohkumae</name>
    <dbReference type="NCBI Taxonomy" id="3028298"/>
    <lineage>
        <taxon>Archaea</taxon>
        <taxon>Methanobacteriati</taxon>
        <taxon>Methanobacteriota</taxon>
        <taxon>Stenosarchaea group</taxon>
        <taxon>Methanomicrobia</taxon>
        <taxon>Methanosarcinales</taxon>
        <taxon>Methanosarcinaceae</taxon>
        <taxon>Methanolapillus</taxon>
    </lineage>
</organism>
<keyword evidence="1" id="KW-1133">Transmembrane helix</keyword>
<sequence length="307" mass="33507">MADEDKSKIMKFGAIFFVVLMIGSLFAVSISYLLNNDSDSNTTNTTTNNTTAIQVPISDMPGKEISFTYTNLKDGVKHLPEGTLSAQVSKIYPTDRVSQMFPGANVSQVLIGSYPAGILEYYTVGNESGSVNISGNATRGPQYDKYNNYSLLIASTAPQYIVPGNPLLLASYNVDLAHRALDVADGGNKVSTNFDYILSKTDDVSTFEEMIVFRSNNGSDYEQYYQRSSSFSNGTYQMEGVLLNATSGLKQDLTNQSLNASKNGVSYKISDNGDIFKYYMESTNGVSFVSESSALKKTIEKHTKTAN</sequence>
<protein>
    <submittedName>
        <fullName evidence="2">Uncharacterized protein</fullName>
    </submittedName>
</protein>
<evidence type="ECO:0000313" key="3">
    <source>
        <dbReference type="Proteomes" id="UP001304970"/>
    </source>
</evidence>
<evidence type="ECO:0000313" key="2">
    <source>
        <dbReference type="EMBL" id="WNY26805.1"/>
    </source>
</evidence>
<evidence type="ECO:0000256" key="1">
    <source>
        <dbReference type="SAM" id="Phobius"/>
    </source>
</evidence>
<dbReference type="RefSeq" id="WP_338098313.1">
    <property type="nucleotide sequence ID" value="NZ_CP131061.1"/>
</dbReference>
<accession>A0AA96V749</accession>
<keyword evidence="3" id="KW-1185">Reference proteome</keyword>